<protein>
    <submittedName>
        <fullName evidence="1">Uncharacterized protein</fullName>
    </submittedName>
</protein>
<organism evidence="1 2">
    <name type="scientific">Alternaria burnsii</name>
    <dbReference type="NCBI Taxonomy" id="1187904"/>
    <lineage>
        <taxon>Eukaryota</taxon>
        <taxon>Fungi</taxon>
        <taxon>Dikarya</taxon>
        <taxon>Ascomycota</taxon>
        <taxon>Pezizomycotina</taxon>
        <taxon>Dothideomycetes</taxon>
        <taxon>Pleosporomycetidae</taxon>
        <taxon>Pleosporales</taxon>
        <taxon>Pleosporineae</taxon>
        <taxon>Pleosporaceae</taxon>
        <taxon>Alternaria</taxon>
        <taxon>Alternaria sect. Alternaria</taxon>
    </lineage>
</organism>
<gene>
    <name evidence="1" type="ORF">GT037_007919</name>
</gene>
<name>A0A8H7EFP2_9PLEO</name>
<dbReference type="EMBL" id="JAAABM010000011">
    <property type="protein sequence ID" value="KAF7674153.1"/>
    <property type="molecule type" value="Genomic_DNA"/>
</dbReference>
<evidence type="ECO:0000313" key="1">
    <source>
        <dbReference type="EMBL" id="KAF7674153.1"/>
    </source>
</evidence>
<reference evidence="1" key="2">
    <citation type="submission" date="2020-08" db="EMBL/GenBank/DDBJ databases">
        <title>Draft Genome Sequence of Cumin Blight Pathogen Alternaria burnsii.</title>
        <authorList>
            <person name="Feng Z."/>
        </authorList>
    </citation>
    <scope>NUCLEOTIDE SEQUENCE</scope>
    <source>
        <strain evidence="1">CBS107.38</strain>
    </source>
</reference>
<reference evidence="1" key="1">
    <citation type="submission" date="2020-01" db="EMBL/GenBank/DDBJ databases">
        <authorList>
            <person name="Feng Z.H.Z."/>
        </authorList>
    </citation>
    <scope>NUCLEOTIDE SEQUENCE</scope>
    <source>
        <strain evidence="1">CBS107.38</strain>
    </source>
</reference>
<keyword evidence="2" id="KW-1185">Reference proteome</keyword>
<evidence type="ECO:0000313" key="2">
    <source>
        <dbReference type="Proteomes" id="UP000596902"/>
    </source>
</evidence>
<sequence length="61" mass="6226">MTATWSLLVTSHFPSPRLMSIGGEHQGIPAYLHALQPFFDRAGRGGAGDDSATGTGVAVGG</sequence>
<comment type="caution">
    <text evidence="1">The sequence shown here is derived from an EMBL/GenBank/DDBJ whole genome shotgun (WGS) entry which is preliminary data.</text>
</comment>
<proteinExistence type="predicted"/>
<dbReference type="GeneID" id="62206144"/>
<dbReference type="RefSeq" id="XP_038784467.1">
    <property type="nucleotide sequence ID" value="XM_038932966.1"/>
</dbReference>
<dbReference type="AlphaFoldDB" id="A0A8H7EFP2"/>
<accession>A0A8H7EFP2</accession>
<dbReference type="Proteomes" id="UP000596902">
    <property type="component" value="Unassembled WGS sequence"/>
</dbReference>